<evidence type="ECO:0000256" key="6">
    <source>
        <dbReference type="ARBA" id="ARBA00023237"/>
    </source>
</evidence>
<reference evidence="12 13" key="1">
    <citation type="submission" date="2020-04" db="EMBL/GenBank/DDBJ databases">
        <title>Genome-Wide Identification of 5-Methylcytosine Sites in Bacterial Genomes By High-Throughput Sequencing of MspJI Restriction Fragments.</title>
        <authorList>
            <person name="Wu V."/>
        </authorList>
    </citation>
    <scope>NUCLEOTIDE SEQUENCE [LARGE SCALE GENOMIC DNA]</scope>
    <source>
        <strain evidence="12 13">NEB122</strain>
    </source>
</reference>
<dbReference type="SUPFAM" id="SSF49452">
    <property type="entry name" value="Starch-binding domain-like"/>
    <property type="match status" value="1"/>
</dbReference>
<evidence type="ECO:0000313" key="12">
    <source>
        <dbReference type="EMBL" id="QJD68241.1"/>
    </source>
</evidence>
<keyword evidence="4 7" id="KW-0812">Transmembrane</keyword>
<dbReference type="Gene3D" id="2.170.130.10">
    <property type="entry name" value="TonB-dependent receptor, plug domain"/>
    <property type="match status" value="1"/>
</dbReference>
<dbReference type="Proteomes" id="UP000503498">
    <property type="component" value="Chromosome"/>
</dbReference>
<dbReference type="PANTHER" id="PTHR30069">
    <property type="entry name" value="TONB-DEPENDENT OUTER MEMBRANE RECEPTOR"/>
    <property type="match status" value="1"/>
</dbReference>
<dbReference type="GO" id="GO:0015344">
    <property type="term" value="F:siderophore uptake transmembrane transporter activity"/>
    <property type="evidence" value="ECO:0007669"/>
    <property type="project" value="TreeGrafter"/>
</dbReference>
<dbReference type="RefSeq" id="WP_169706461.1">
    <property type="nucleotide sequence ID" value="NZ_CP051651.1"/>
</dbReference>
<evidence type="ECO:0000256" key="8">
    <source>
        <dbReference type="SAM" id="MobiDB-lite"/>
    </source>
</evidence>
<dbReference type="GO" id="GO:0009279">
    <property type="term" value="C:cell outer membrane"/>
    <property type="evidence" value="ECO:0007669"/>
    <property type="project" value="UniProtKB-SubCell"/>
</dbReference>
<keyword evidence="3 7" id="KW-1134">Transmembrane beta strand</keyword>
<dbReference type="Gene3D" id="2.60.40.1120">
    <property type="entry name" value="Carboxypeptidase-like, regulatory domain"/>
    <property type="match status" value="1"/>
</dbReference>
<comment type="similarity">
    <text evidence="7">Belongs to the TonB-dependent receptor family.</text>
</comment>
<dbReference type="InterPro" id="IPR036942">
    <property type="entry name" value="Beta-barrel_TonB_sf"/>
</dbReference>
<feature type="domain" description="TonB-dependent transporter Oar-like beta-barrel" evidence="11">
    <location>
        <begin position="325"/>
        <end position="880"/>
    </location>
</feature>
<evidence type="ECO:0000256" key="9">
    <source>
        <dbReference type="SAM" id="SignalP"/>
    </source>
</evidence>
<feature type="compositionally biased region" description="Polar residues" evidence="8">
    <location>
        <begin position="839"/>
        <end position="849"/>
    </location>
</feature>
<keyword evidence="9" id="KW-0732">Signal</keyword>
<evidence type="ECO:0000256" key="1">
    <source>
        <dbReference type="ARBA" id="ARBA00004571"/>
    </source>
</evidence>
<dbReference type="InterPro" id="IPR013784">
    <property type="entry name" value="Carb-bd-like_fold"/>
</dbReference>
<keyword evidence="5 7" id="KW-0472">Membrane</keyword>
<feature type="region of interest" description="Disordered" evidence="8">
    <location>
        <begin position="832"/>
        <end position="851"/>
    </location>
</feature>
<dbReference type="Gene3D" id="2.40.170.20">
    <property type="entry name" value="TonB-dependent receptor, beta-barrel domain"/>
    <property type="match status" value="1"/>
</dbReference>
<evidence type="ECO:0000259" key="11">
    <source>
        <dbReference type="Pfam" id="PF25183"/>
    </source>
</evidence>
<dbReference type="Pfam" id="PF07715">
    <property type="entry name" value="Plug"/>
    <property type="match status" value="1"/>
</dbReference>
<feature type="signal peptide" evidence="9">
    <location>
        <begin position="1"/>
        <end position="30"/>
    </location>
</feature>
<evidence type="ECO:0000259" key="10">
    <source>
        <dbReference type="Pfam" id="PF07715"/>
    </source>
</evidence>
<dbReference type="GO" id="GO:0030246">
    <property type="term" value="F:carbohydrate binding"/>
    <property type="evidence" value="ECO:0007669"/>
    <property type="project" value="InterPro"/>
</dbReference>
<accession>A0A7Z2VAU6</accession>
<reference evidence="12 13" key="2">
    <citation type="submission" date="2020-04" db="EMBL/GenBank/DDBJ databases">
        <authorList>
            <person name="Fomenkov A."/>
            <person name="Anton B.P."/>
            <person name="Roberts R.J."/>
        </authorList>
    </citation>
    <scope>NUCLEOTIDE SEQUENCE [LARGE SCALE GENOMIC DNA]</scope>
    <source>
        <strain evidence="12 13">NEB122</strain>
    </source>
</reference>
<evidence type="ECO:0000256" key="5">
    <source>
        <dbReference type="ARBA" id="ARBA00023136"/>
    </source>
</evidence>
<dbReference type="InterPro" id="IPR057601">
    <property type="entry name" value="Oar-like_b-barrel"/>
</dbReference>
<dbReference type="SUPFAM" id="SSF56935">
    <property type="entry name" value="Porins"/>
    <property type="match status" value="1"/>
</dbReference>
<dbReference type="EMBL" id="CP051651">
    <property type="protein sequence ID" value="QJD68241.1"/>
    <property type="molecule type" value="Genomic_DNA"/>
</dbReference>
<evidence type="ECO:0000313" key="13">
    <source>
        <dbReference type="Proteomes" id="UP000503498"/>
    </source>
</evidence>
<comment type="subcellular location">
    <subcellularLocation>
        <location evidence="1 7">Cell outer membrane</location>
        <topology evidence="1 7">Multi-pass membrane protein</topology>
    </subcellularLocation>
</comment>
<keyword evidence="12" id="KW-0675">Receptor</keyword>
<dbReference type="PROSITE" id="PS52016">
    <property type="entry name" value="TONB_DEPENDENT_REC_3"/>
    <property type="match status" value="1"/>
</dbReference>
<dbReference type="InterPro" id="IPR037066">
    <property type="entry name" value="Plug_dom_sf"/>
</dbReference>
<protein>
    <submittedName>
        <fullName evidence="12">TonB-dependent receptor</fullName>
    </submittedName>
</protein>
<dbReference type="InterPro" id="IPR012910">
    <property type="entry name" value="Plug_dom"/>
</dbReference>
<dbReference type="InterPro" id="IPR039426">
    <property type="entry name" value="TonB-dep_rcpt-like"/>
</dbReference>
<gene>
    <name evidence="12" type="ORF">HG421_11350</name>
</gene>
<organism evidence="12 13">
    <name type="scientific">Xanthomonas campestris pv. badrii</name>
    <dbReference type="NCBI Taxonomy" id="149696"/>
    <lineage>
        <taxon>Bacteria</taxon>
        <taxon>Pseudomonadati</taxon>
        <taxon>Pseudomonadota</taxon>
        <taxon>Gammaproteobacteria</taxon>
        <taxon>Lysobacterales</taxon>
        <taxon>Lysobacteraceae</taxon>
        <taxon>Xanthomonas</taxon>
    </lineage>
</organism>
<dbReference type="AlphaFoldDB" id="A0A7Z2VAU6"/>
<keyword evidence="6 7" id="KW-0998">Cell outer membrane</keyword>
<evidence type="ECO:0000256" key="7">
    <source>
        <dbReference type="PROSITE-ProRule" id="PRU01360"/>
    </source>
</evidence>
<feature type="chain" id="PRO_5031118960" evidence="9">
    <location>
        <begin position="31"/>
        <end position="1023"/>
    </location>
</feature>
<dbReference type="Pfam" id="PF25183">
    <property type="entry name" value="OMP_b-brl_4"/>
    <property type="match status" value="1"/>
</dbReference>
<evidence type="ECO:0000256" key="4">
    <source>
        <dbReference type="ARBA" id="ARBA00022692"/>
    </source>
</evidence>
<sequence length="1023" mass="111858">MRTKSRSRRVIQKSALSLALGLCVSTAALAQSNTAGSIFGQAEPGASIQIQNLDTGFTRTISASKDGNYRFSALPTGTYTVISEGSGGDRVVRDGITVNVGTGTSVNFVASNASTLDTIQVRAGSINPIDVSSVESTTILTSEQIAKLPVPRDITSVALLAPGTVKGDSAFGNLASFGGASVAENAYYVNGFNVTNSFKGLNFANIPFEAIGEFQLKTGGYGAEFGRSTGGVLNIITKRGTNEFHAGGNVFWEPRSLREAKPDLVYPDGRRVEDNSKDLGWEAIGSVWASGALIKDKLFAYALLQYGEEKDDQYPESLDGITGDRNYQDKTTKPMWLVKLDWNINDSNLLALTAFSDRRDTDSNYYLTDFGTDASPSVTPRRGAFAGIDKTEQGGSFYSLNYKGYLTDTFTLSALAGHGEFKRINYGTSAAGLQQRYTGNVGGPVSGCPWIVDARPSVVSGQNSQINGCWFVSTLGRVDAKDTRDQYRIDAEWQLGDHLIRGGVDIDNFETIDGTSYSGGEQWRYGRYTPFGGTAADRTEDIVRRRVFQSGATVEVKQRAFYIEDTWSITDNFNAYLGLRWDSFDNRNGEGDSFVKIDNQFAPRIGFSWDVNGDSSLKIFGNAGRYALPLTANVAIRGASASLFSEEHYRYTGVDPVTGAPTGITRIPNVTSGEDTRYLNNEFGVGKDARTIASTNLEPMYQDEYILGFETQLTEGFSGGMRAIWRDLKTAIDDTCDYRPIFQWAEENGYQVNDANPGFPYCRLYNPGKDSIFVMDVDGDGTFETIPVAANVLGPRAQRTYKAIELFAEGQLSDKFFLQGSYTWSKNKGNTEGGVKSDIGQSDTGTTQDFDYPELAEGAKGYLPNDRRHTLKLFGNYEFNDEWSVGANLLVQSGRPVNCFGYYIDPAASGYQNSYFFCDKGDGRGSQPSPRGSAGRTPWTRTLDLNVAYRPAFADGKLVVKVDIFNVTNEDKPLSVYEYGEDASGNPQQGGTDAQGNAYANIYGYPTSWQTPRSVRFMMQYSF</sequence>
<evidence type="ECO:0000256" key="3">
    <source>
        <dbReference type="ARBA" id="ARBA00022452"/>
    </source>
</evidence>
<dbReference type="PANTHER" id="PTHR30069:SF46">
    <property type="entry name" value="OAR PROTEIN"/>
    <property type="match status" value="1"/>
</dbReference>
<dbReference type="Pfam" id="PF13620">
    <property type="entry name" value="CarboxypepD_reg"/>
    <property type="match status" value="1"/>
</dbReference>
<feature type="domain" description="TonB-dependent receptor plug" evidence="10">
    <location>
        <begin position="134"/>
        <end position="232"/>
    </location>
</feature>
<name>A0A7Z2VAU6_XANCA</name>
<keyword evidence="2 7" id="KW-0813">Transport</keyword>
<dbReference type="GO" id="GO:0044718">
    <property type="term" value="P:siderophore transmembrane transport"/>
    <property type="evidence" value="ECO:0007669"/>
    <property type="project" value="TreeGrafter"/>
</dbReference>
<evidence type="ECO:0000256" key="2">
    <source>
        <dbReference type="ARBA" id="ARBA00022448"/>
    </source>
</evidence>
<proteinExistence type="inferred from homology"/>